<sequence length="619" mass="68169">MSGPPSTEPSDGSVDSLESETSRRTMLATTGLAVATSGCLRHVRSAVNRDGLEPLSVTITTLPSDGDRESIRLTRRVRDALEAVGIDASIELLASDEFLRAVLVNHDFDLYVGWYPEATEPAFLYEALHSTYADEPGWQNPFGFTDLAFDDLLEMQRRTDGDERRDAVAETLEAFVTHQPFVPICAPEEYRLVRSDRANDWRRFHPGTPLGYLDLGAGGGEIERLRAVHTDPRPSWNLNPLSVEYRNRGLFTGLLYDPLAVTPAAGTVDDEGDPPLADGGKADARYHPWLAESWEWAENEDGGTLTVELRDDCRFHDGEPVTPADVEFTYRFLVDTTLGGDGVSTPSPRHRGHVAPVVVDEIDADGARIELPIAGGEPAAERALAVPILPEHVWRERSASTDVTGVQVADGTTDAVVLDNVPAIGSGPFEFVDRNEREYVTFQRYDDHFTLRNDVDLPGPTVEEFRVRIDPRSTSAIEIVSNGDADVTTDPLESYVVDETVALAAETEGVELLESPARTFYHVGFNFRKAPFGNPHFRRIVARLLDEAWLVDDVFDGHARPLTVPVTEEWTPDALAWDGDDPAAPFLGSDGEIDDVAARDAFESAGFSYDADGRLRVRR</sequence>
<dbReference type="Pfam" id="PF00496">
    <property type="entry name" value="SBP_bac_5"/>
    <property type="match status" value="1"/>
</dbReference>
<keyword evidence="3" id="KW-0732">Signal</keyword>
<dbReference type="PATRIC" id="fig|797304.7.peg.391"/>
<comment type="caution">
    <text evidence="6">The sequence shown here is derived from an EMBL/GenBank/DDBJ whole genome shotgun (WGS) entry which is preliminary data.</text>
</comment>
<dbReference type="Gene3D" id="3.40.190.10">
    <property type="entry name" value="Periplasmic binding protein-like II"/>
    <property type="match status" value="1"/>
</dbReference>
<evidence type="ECO:0000313" key="6">
    <source>
        <dbReference type="EMBL" id="ELY73063.1"/>
    </source>
</evidence>
<evidence type="ECO:0000256" key="1">
    <source>
        <dbReference type="ARBA" id="ARBA00005695"/>
    </source>
</evidence>
<dbReference type="PANTHER" id="PTHR30290:SF9">
    <property type="entry name" value="OLIGOPEPTIDE-BINDING PROTEIN APPA"/>
    <property type="match status" value="1"/>
</dbReference>
<dbReference type="AlphaFoldDB" id="L9YJH3"/>
<feature type="compositionally biased region" description="Polar residues" evidence="4">
    <location>
        <begin position="1"/>
        <end position="10"/>
    </location>
</feature>
<accession>L9YJH3</accession>
<evidence type="ECO:0000313" key="8">
    <source>
        <dbReference type="Proteomes" id="UP000011613"/>
    </source>
</evidence>
<dbReference type="Proteomes" id="UP000234484">
    <property type="component" value="Unassembled WGS sequence"/>
</dbReference>
<evidence type="ECO:0000313" key="9">
    <source>
        <dbReference type="Proteomes" id="UP000234484"/>
    </source>
</evidence>
<dbReference type="InterPro" id="IPR039424">
    <property type="entry name" value="SBP_5"/>
</dbReference>
<dbReference type="Gene3D" id="3.10.105.10">
    <property type="entry name" value="Dipeptide-binding Protein, Domain 3"/>
    <property type="match status" value="2"/>
</dbReference>
<comment type="similarity">
    <text evidence="1">Belongs to the bacterial solute-binding protein 5 family.</text>
</comment>
<name>L9YJH3_NATGS</name>
<proteinExistence type="inferred from homology"/>
<dbReference type="InterPro" id="IPR000914">
    <property type="entry name" value="SBP_5_dom"/>
</dbReference>
<evidence type="ECO:0000256" key="2">
    <source>
        <dbReference type="ARBA" id="ARBA00022448"/>
    </source>
</evidence>
<evidence type="ECO:0000256" key="3">
    <source>
        <dbReference type="ARBA" id="ARBA00022729"/>
    </source>
</evidence>
<dbReference type="SUPFAM" id="SSF53850">
    <property type="entry name" value="Periplasmic binding protein-like II"/>
    <property type="match status" value="2"/>
</dbReference>
<dbReference type="GO" id="GO:1904680">
    <property type="term" value="F:peptide transmembrane transporter activity"/>
    <property type="evidence" value="ECO:0007669"/>
    <property type="project" value="TreeGrafter"/>
</dbReference>
<reference evidence="6 8" key="1">
    <citation type="journal article" date="2014" name="PLoS Genet.">
        <title>Phylogenetically driven sequencing of extremely halophilic archaea reveals strategies for static and dynamic osmo-response.</title>
        <authorList>
            <person name="Becker E.A."/>
            <person name="Seitzer P.M."/>
            <person name="Tritt A."/>
            <person name="Larsen D."/>
            <person name="Krusor M."/>
            <person name="Yao A.I."/>
            <person name="Wu D."/>
            <person name="Madern D."/>
            <person name="Eisen J.A."/>
            <person name="Darling A.E."/>
            <person name="Facciotti M.T."/>
        </authorList>
    </citation>
    <scope>NUCLEOTIDE SEQUENCE [LARGE SCALE GENOMIC DNA]</scope>
    <source>
        <strain evidence="6 8">SP2</strain>
    </source>
</reference>
<dbReference type="GO" id="GO:0015833">
    <property type="term" value="P:peptide transport"/>
    <property type="evidence" value="ECO:0007669"/>
    <property type="project" value="TreeGrafter"/>
</dbReference>
<protein>
    <submittedName>
        <fullName evidence="6">ABC transporter periplasmic protein</fullName>
    </submittedName>
    <submittedName>
        <fullName evidence="7">ABC transporter substrate-binding protein</fullName>
    </submittedName>
</protein>
<organism evidence="6 8">
    <name type="scientific">Natronobacterium gregoryi (strain ATCC 43098 / DSM 3393 / CCM 3738 / CIP 104747 / IAM 13177 / JCM 8860 / NBRC 102187 / NCIMB 2189 / SP2)</name>
    <dbReference type="NCBI Taxonomy" id="797304"/>
    <lineage>
        <taxon>Archaea</taxon>
        <taxon>Methanobacteriati</taxon>
        <taxon>Methanobacteriota</taxon>
        <taxon>Stenosarchaea group</taxon>
        <taxon>Halobacteria</taxon>
        <taxon>Halobacteriales</taxon>
        <taxon>Natrialbaceae</taxon>
        <taxon>Natronobacterium</taxon>
    </lineage>
</organism>
<reference evidence="7 9" key="2">
    <citation type="submission" date="2017-12" db="EMBL/GenBank/DDBJ databases">
        <title>The characterization of oligonucleotides binding to NgAgo.</title>
        <authorList>
            <person name="Jiang L."/>
            <person name="He B."/>
            <person name="Kang J."/>
            <person name="Yu M."/>
            <person name="Li N."/>
            <person name="Fang Y."/>
            <person name="Tang Z."/>
            <person name="Wu P."/>
            <person name="Yao P."/>
            <person name="Huang J."/>
        </authorList>
    </citation>
    <scope>NUCLEOTIDE SEQUENCE [LARGE SCALE GENOMIC DNA]</scope>
    <source>
        <strain evidence="7 9">SP2</strain>
        <tissue evidence="7">Freeze-dried powder thallus</tissue>
    </source>
</reference>
<dbReference type="EMBL" id="PKKI01000053">
    <property type="protein sequence ID" value="PLK19383.1"/>
    <property type="molecule type" value="Genomic_DNA"/>
</dbReference>
<feature type="region of interest" description="Disordered" evidence="4">
    <location>
        <begin position="1"/>
        <end position="22"/>
    </location>
</feature>
<dbReference type="Proteomes" id="UP000011613">
    <property type="component" value="Unassembled WGS sequence"/>
</dbReference>
<evidence type="ECO:0000256" key="4">
    <source>
        <dbReference type="SAM" id="MobiDB-lite"/>
    </source>
</evidence>
<dbReference type="EMBL" id="AOIC01000019">
    <property type="protein sequence ID" value="ELY73063.1"/>
    <property type="molecule type" value="Genomic_DNA"/>
</dbReference>
<gene>
    <name evidence="6" type="ORF">C490_01934</name>
    <name evidence="7" type="ORF">CYV19_15165</name>
</gene>
<evidence type="ECO:0000313" key="7">
    <source>
        <dbReference type="EMBL" id="PLK19383.1"/>
    </source>
</evidence>
<evidence type="ECO:0000259" key="5">
    <source>
        <dbReference type="Pfam" id="PF00496"/>
    </source>
</evidence>
<feature type="domain" description="Solute-binding protein family 5" evidence="5">
    <location>
        <begin position="286"/>
        <end position="613"/>
    </location>
</feature>
<dbReference type="PANTHER" id="PTHR30290">
    <property type="entry name" value="PERIPLASMIC BINDING COMPONENT OF ABC TRANSPORTER"/>
    <property type="match status" value="1"/>
</dbReference>
<keyword evidence="2" id="KW-0813">Transport</keyword>